<gene>
    <name evidence="1" type="ORF">PGQ11_006839</name>
</gene>
<evidence type="ECO:0000313" key="1">
    <source>
        <dbReference type="EMBL" id="KAK8868261.1"/>
    </source>
</evidence>
<dbReference type="PANTHER" id="PTHR36142:SF2">
    <property type="entry name" value="METALLO-HYDROLASE_OXIDOREDUCTASE SUPERFAMILY PROTEIN"/>
    <property type="match status" value="1"/>
</dbReference>
<protein>
    <submittedName>
        <fullName evidence="1">Uncharacterized protein</fullName>
    </submittedName>
</protein>
<organism evidence="1 2">
    <name type="scientific">Apiospora arundinis</name>
    <dbReference type="NCBI Taxonomy" id="335852"/>
    <lineage>
        <taxon>Eukaryota</taxon>
        <taxon>Fungi</taxon>
        <taxon>Dikarya</taxon>
        <taxon>Ascomycota</taxon>
        <taxon>Pezizomycotina</taxon>
        <taxon>Sordariomycetes</taxon>
        <taxon>Xylariomycetidae</taxon>
        <taxon>Amphisphaeriales</taxon>
        <taxon>Apiosporaceae</taxon>
        <taxon>Apiospora</taxon>
    </lineage>
</organism>
<comment type="caution">
    <text evidence="1">The sequence shown here is derived from an EMBL/GenBank/DDBJ whole genome shotgun (WGS) entry which is preliminary data.</text>
</comment>
<evidence type="ECO:0000313" key="2">
    <source>
        <dbReference type="Proteomes" id="UP001390339"/>
    </source>
</evidence>
<dbReference type="Proteomes" id="UP001390339">
    <property type="component" value="Unassembled WGS sequence"/>
</dbReference>
<name>A0ABR2IUJ0_9PEZI</name>
<keyword evidence="2" id="KW-1185">Reference proteome</keyword>
<dbReference type="Gene3D" id="3.60.15.10">
    <property type="entry name" value="Ribonuclease Z/Hydroxyacylglutathione hydrolase-like"/>
    <property type="match status" value="1"/>
</dbReference>
<sequence>MSKAMSTKSDRLTFNISDRAKLRSTLLQATNEPVLIHLNADTTWLVSLPYPPTATKKPVAAAVANSRSRFNILLDPWLQGPQSDVASWFSTQWHLVAPSVQTIDELNILLIEVEQGEEAAKEAKTQQQTDSSKPASLIDVVAISHEFTDHCHEATLKELPRETPVFATEKAAELIRTWRHFDSVITTPGFSSDTRDWQKTLSVSPLPDWVGIGRVITAGNALYYHSAVMIAFKTVTPASNREDDDQSSNTADAAAAVVYSPHGIKASDLASVKSAGIETRALLHGLHNVRIWMTKQLNLGALNGLEAVRASGAKYWIATHDEVKKGGGFIAPLLRRTQYTVADAVQSETKNMGDTAPDYEFIELNSGDALVLA</sequence>
<reference evidence="1 2" key="1">
    <citation type="journal article" date="2024" name="IMA Fungus">
        <title>Apiospora arundinis, a panoply of carbohydrate-active enzymes and secondary metabolites.</title>
        <authorList>
            <person name="Sorensen T."/>
            <person name="Petersen C."/>
            <person name="Muurmann A.T."/>
            <person name="Christiansen J.V."/>
            <person name="Brundto M.L."/>
            <person name="Overgaard C.K."/>
            <person name="Boysen A.T."/>
            <person name="Wollenberg R.D."/>
            <person name="Larsen T.O."/>
            <person name="Sorensen J.L."/>
            <person name="Nielsen K.L."/>
            <person name="Sondergaard T.E."/>
        </authorList>
    </citation>
    <scope>NUCLEOTIDE SEQUENCE [LARGE SCALE GENOMIC DNA]</scope>
    <source>
        <strain evidence="1 2">AAU 773</strain>
    </source>
</reference>
<dbReference type="EMBL" id="JAPCWZ010000004">
    <property type="protein sequence ID" value="KAK8868261.1"/>
    <property type="molecule type" value="Genomic_DNA"/>
</dbReference>
<proteinExistence type="predicted"/>
<dbReference type="InterPro" id="IPR036866">
    <property type="entry name" value="RibonucZ/Hydroxyglut_hydro"/>
</dbReference>
<dbReference type="PANTHER" id="PTHR36142">
    <property type="entry name" value="METALLO-HYDROLASE/OXIDOREDUCTASE SUPERFAMILY PROTEIN"/>
    <property type="match status" value="1"/>
</dbReference>
<accession>A0ABR2IUJ0</accession>